<name>G8QSQ0_SPHPG</name>
<dbReference type="SUPFAM" id="SSF56281">
    <property type="entry name" value="Metallo-hydrolase/oxidoreductase"/>
    <property type="match status" value="1"/>
</dbReference>
<reference evidence="2 3" key="1">
    <citation type="submission" date="2011-11" db="EMBL/GenBank/DDBJ databases">
        <title>Complete sequence of Spirochaeta sp. grapes.</title>
        <authorList>
            <consortium name="US DOE Joint Genome Institute"/>
            <person name="Lucas S."/>
            <person name="Han J."/>
            <person name="Lapidus A."/>
            <person name="Cheng J.-F."/>
            <person name="Goodwin L."/>
            <person name="Pitluck S."/>
            <person name="Peters L."/>
            <person name="Ovchinnikova G."/>
            <person name="Munk A.C."/>
            <person name="Detter J.C."/>
            <person name="Han C."/>
            <person name="Tapia R."/>
            <person name="Land M."/>
            <person name="Hauser L."/>
            <person name="Kyrpides N."/>
            <person name="Ivanova N."/>
            <person name="Pagani I."/>
            <person name="Ritalahtilisa K."/>
            <person name="Loeffler F."/>
            <person name="Woyke T."/>
        </authorList>
    </citation>
    <scope>NUCLEOTIDE SEQUENCE [LARGE SCALE GENOMIC DNA]</scope>
    <source>
        <strain evidence="3">ATCC BAA-1885 / DSM 22778 / Grapes</strain>
    </source>
</reference>
<keyword evidence="3" id="KW-1185">Reference proteome</keyword>
<sequence length="257" mass="28704">MKEFSVTFLGTGTSHGIPVIGCECPVCRSTDSRDKRYRSSILLTQGEHSLLIDTTPEFRLQALRSGIKRLDGVLYTHDHADHFNGIDDLRVFCRNESLPVYCSGEVSQTIQTRFNYVLGKFDEAGGVPHLEVNILEPYKEVSIAGFPVLPIPIFHGNQRIFAFRIGSFIYATDCSGIPSESLPYFQGVDTLVVGSLRYSPHPTHWCVFEATAFAHKVGARRTFLTHMCHDLSHGKLEGELPQDIRPAYDTLTITIGE</sequence>
<evidence type="ECO:0000313" key="3">
    <source>
        <dbReference type="Proteomes" id="UP000005632"/>
    </source>
</evidence>
<proteinExistence type="predicted"/>
<dbReference type="KEGG" id="sgp:SpiGrapes_1194"/>
<dbReference type="Gene3D" id="3.60.15.10">
    <property type="entry name" value="Ribonuclease Z/Hydroxyacylglutathione hydrolase-like"/>
    <property type="match status" value="1"/>
</dbReference>
<dbReference type="InterPro" id="IPR001279">
    <property type="entry name" value="Metallo-B-lactamas"/>
</dbReference>
<dbReference type="AlphaFoldDB" id="G8QSQ0"/>
<accession>G8QSQ0</accession>
<evidence type="ECO:0000259" key="1">
    <source>
        <dbReference type="SMART" id="SM00849"/>
    </source>
</evidence>
<dbReference type="OrthoDB" id="9800940at2"/>
<protein>
    <submittedName>
        <fullName evidence="2">Metal-dependent hydrolase, beta-lactamase superfamily I</fullName>
    </submittedName>
</protein>
<dbReference type="SMART" id="SM00849">
    <property type="entry name" value="Lactamase_B"/>
    <property type="match status" value="1"/>
</dbReference>
<dbReference type="eggNOG" id="COG1235">
    <property type="taxonomic scope" value="Bacteria"/>
</dbReference>
<feature type="domain" description="Metallo-beta-lactamase" evidence="1">
    <location>
        <begin position="37"/>
        <end position="204"/>
    </location>
</feature>
<dbReference type="CDD" id="cd16279">
    <property type="entry name" value="metallo-hydrolase-like_MBL-fold"/>
    <property type="match status" value="1"/>
</dbReference>
<dbReference type="InterPro" id="IPR036866">
    <property type="entry name" value="RibonucZ/Hydroxyglut_hydro"/>
</dbReference>
<dbReference type="STRING" id="158190.SpiGrapes_1194"/>
<dbReference type="EMBL" id="CP003155">
    <property type="protein sequence ID" value="AEV29011.1"/>
    <property type="molecule type" value="Genomic_DNA"/>
</dbReference>
<dbReference type="RefSeq" id="WP_014269860.1">
    <property type="nucleotide sequence ID" value="NC_016633.1"/>
</dbReference>
<organism evidence="2 3">
    <name type="scientific">Sphaerochaeta pleomorpha (strain ATCC BAA-1885 / DSM 22778 / Grapes)</name>
    <dbReference type="NCBI Taxonomy" id="158190"/>
    <lineage>
        <taxon>Bacteria</taxon>
        <taxon>Pseudomonadati</taxon>
        <taxon>Spirochaetota</taxon>
        <taxon>Spirochaetia</taxon>
        <taxon>Spirochaetales</taxon>
        <taxon>Sphaerochaetaceae</taxon>
        <taxon>Sphaerochaeta</taxon>
    </lineage>
</organism>
<dbReference type="Proteomes" id="UP000005632">
    <property type="component" value="Chromosome"/>
</dbReference>
<dbReference type="HOGENOM" id="CLU_044538_2_1_12"/>
<dbReference type="PANTHER" id="PTHR42663">
    <property type="entry name" value="HYDROLASE C777.06C-RELATED-RELATED"/>
    <property type="match status" value="1"/>
</dbReference>
<evidence type="ECO:0000313" key="2">
    <source>
        <dbReference type="EMBL" id="AEV29011.1"/>
    </source>
</evidence>
<dbReference type="GO" id="GO:0016787">
    <property type="term" value="F:hydrolase activity"/>
    <property type="evidence" value="ECO:0007669"/>
    <property type="project" value="UniProtKB-KW"/>
</dbReference>
<dbReference type="Pfam" id="PF12706">
    <property type="entry name" value="Lactamase_B_2"/>
    <property type="match status" value="1"/>
</dbReference>
<gene>
    <name evidence="2" type="ordered locus">SpiGrapes_1194</name>
</gene>
<dbReference type="PANTHER" id="PTHR42663:SF6">
    <property type="entry name" value="HYDROLASE C777.06C-RELATED"/>
    <property type="match status" value="1"/>
</dbReference>
<keyword evidence="2" id="KW-0378">Hydrolase</keyword>